<evidence type="ECO:0000313" key="2">
    <source>
        <dbReference type="Proteomes" id="UP000572051"/>
    </source>
</evidence>
<dbReference type="RefSeq" id="WP_179828260.1">
    <property type="nucleotide sequence ID" value="NZ_JACCFS010000001.1"/>
</dbReference>
<proteinExistence type="predicted"/>
<gene>
    <name evidence="1" type="ORF">HNR10_005383</name>
</gene>
<dbReference type="EMBL" id="JACCFS010000001">
    <property type="protein sequence ID" value="NYJ37502.1"/>
    <property type="molecule type" value="Genomic_DNA"/>
</dbReference>
<sequence>MTSTTGADWTTRTLPTGRQYTSTRLGSVTVGGTTADVVVYLDPGWFTRGRSRGRAEEVLFGANLTTGPGFTEIGYRVEDRDIDPDAFLARAPADLARLRPGT</sequence>
<dbReference type="AlphaFoldDB" id="A0A7Z0JCZ3"/>
<organism evidence="1 2">
    <name type="scientific">Nocardiopsis aegyptia</name>
    <dbReference type="NCBI Taxonomy" id="220378"/>
    <lineage>
        <taxon>Bacteria</taxon>
        <taxon>Bacillati</taxon>
        <taxon>Actinomycetota</taxon>
        <taxon>Actinomycetes</taxon>
        <taxon>Streptosporangiales</taxon>
        <taxon>Nocardiopsidaceae</taxon>
        <taxon>Nocardiopsis</taxon>
    </lineage>
</organism>
<keyword evidence="2" id="KW-1185">Reference proteome</keyword>
<name>A0A7Z0JCZ3_9ACTN</name>
<dbReference type="Proteomes" id="UP000572051">
    <property type="component" value="Unassembled WGS sequence"/>
</dbReference>
<protein>
    <submittedName>
        <fullName evidence="1">Uncharacterized protein</fullName>
    </submittedName>
</protein>
<reference evidence="1 2" key="1">
    <citation type="submission" date="2020-07" db="EMBL/GenBank/DDBJ databases">
        <title>Sequencing the genomes of 1000 actinobacteria strains.</title>
        <authorList>
            <person name="Klenk H.-P."/>
        </authorList>
    </citation>
    <scope>NUCLEOTIDE SEQUENCE [LARGE SCALE GENOMIC DNA]</scope>
    <source>
        <strain evidence="1 2">DSM 44442</strain>
    </source>
</reference>
<evidence type="ECO:0000313" key="1">
    <source>
        <dbReference type="EMBL" id="NYJ37502.1"/>
    </source>
</evidence>
<comment type="caution">
    <text evidence="1">The sequence shown here is derived from an EMBL/GenBank/DDBJ whole genome shotgun (WGS) entry which is preliminary data.</text>
</comment>
<accession>A0A7Z0JCZ3</accession>